<dbReference type="PANTHER" id="PTHR35535">
    <property type="entry name" value="HEAT SHOCK PROTEIN HSLJ"/>
    <property type="match status" value="1"/>
</dbReference>
<dbReference type="InterPro" id="IPR038670">
    <property type="entry name" value="HslJ-like_sf"/>
</dbReference>
<feature type="domain" description="DUF306" evidence="1">
    <location>
        <begin position="49"/>
        <end position="153"/>
    </location>
</feature>
<dbReference type="InterPro" id="IPR053147">
    <property type="entry name" value="Hsp_HslJ-like"/>
</dbReference>
<dbReference type="Proteomes" id="UP000601789">
    <property type="component" value="Unassembled WGS sequence"/>
</dbReference>
<dbReference type="Pfam" id="PF03724">
    <property type="entry name" value="META"/>
    <property type="match status" value="1"/>
</dbReference>
<evidence type="ECO:0000313" key="2">
    <source>
        <dbReference type="EMBL" id="MBI1619271.1"/>
    </source>
</evidence>
<keyword evidence="3" id="KW-1185">Reference proteome</keyword>
<protein>
    <submittedName>
        <fullName evidence="2">META domain-containing protein</fullName>
    </submittedName>
</protein>
<dbReference type="RefSeq" id="WP_198473434.1">
    <property type="nucleotide sequence ID" value="NZ_JADGMQ010000001.1"/>
</dbReference>
<dbReference type="PANTHER" id="PTHR35535:SF1">
    <property type="entry name" value="HEAT SHOCK PROTEIN HSLJ"/>
    <property type="match status" value="1"/>
</dbReference>
<organism evidence="2 3">
    <name type="scientific">Aquamicrobium zhengzhouense</name>
    <dbReference type="NCBI Taxonomy" id="2781738"/>
    <lineage>
        <taxon>Bacteria</taxon>
        <taxon>Pseudomonadati</taxon>
        <taxon>Pseudomonadota</taxon>
        <taxon>Alphaproteobacteria</taxon>
        <taxon>Hyphomicrobiales</taxon>
        <taxon>Phyllobacteriaceae</taxon>
        <taxon>Aquamicrobium</taxon>
    </lineage>
</organism>
<dbReference type="EMBL" id="JADGMQ010000001">
    <property type="protein sequence ID" value="MBI1619271.1"/>
    <property type="molecule type" value="Genomic_DNA"/>
</dbReference>
<name>A0ABS0S9A4_9HYPH</name>
<proteinExistence type="predicted"/>
<sequence>MRSLIYDHNHHLPPRLIAGACLIAAGLASRAMADAPEILEPANESLTLHREWIVEDVMGGGVIDNAQLTLNIDEEGRASGHSGCNRFMGQATIDGEKISFGALAGTRMACAEALMDIEQKYLDALSKTASFRIDETERKLVLVDAEGEEVVRLAAG</sequence>
<comment type="caution">
    <text evidence="2">The sequence shown here is derived from an EMBL/GenBank/DDBJ whole genome shotgun (WGS) entry which is preliminary data.</text>
</comment>
<accession>A0ABS0S9A4</accession>
<evidence type="ECO:0000313" key="3">
    <source>
        <dbReference type="Proteomes" id="UP000601789"/>
    </source>
</evidence>
<dbReference type="InterPro" id="IPR005184">
    <property type="entry name" value="DUF306_Meta_HslJ"/>
</dbReference>
<evidence type="ECO:0000259" key="1">
    <source>
        <dbReference type="Pfam" id="PF03724"/>
    </source>
</evidence>
<dbReference type="Gene3D" id="2.40.128.270">
    <property type="match status" value="1"/>
</dbReference>
<gene>
    <name evidence="2" type="ORF">IOD40_01155</name>
</gene>
<reference evidence="2 3" key="1">
    <citation type="submission" date="2020-10" db="EMBL/GenBank/DDBJ databases">
        <title>Aquamicrobium zhengzhouensis sp. nov., a exopolysaccharide producing bacterium isolated from farmland soil.</title>
        <authorList>
            <person name="Wang X."/>
        </authorList>
    </citation>
    <scope>NUCLEOTIDE SEQUENCE [LARGE SCALE GENOMIC DNA]</scope>
    <source>
        <strain evidence="3">cd-1</strain>
    </source>
</reference>